<evidence type="ECO:0000313" key="5">
    <source>
        <dbReference type="Proteomes" id="UP000015241"/>
    </source>
</evidence>
<name>S8EM81_FOMSC</name>
<sequence>MPASATDLLDKQTFTYKQVQCIPLLLDVYPAAVGTCTNAQECPVVVYFHGGGLTVGNRESWFPHWLHRRTTAIGCVFISIEYRLIPPSSGNEILEDIKDALKFVAQELNSLLQDRRHDHAKANLHPFTVDPGRIAVVGTSSGGLCAYLAALHASPRPIAILSMYGMGGDMLTPHYFAPKSEVFFRGRELLDPERFADYLYPACQRLQIVADSSLAYHPSTSPTPGYPANPRMQLARLYLQSGTFLDYYMGRHEPSLSAALREAYTSPDREPDGDASRARLLSPLVPSELRHLFPQLLIPPSKSDSFQWPPTFLVHGTADTAIRADESRHLAALLRRAGVNVTLRLIEGREHSFDYARDAEGAFGGEGGLFDEAAGFLAHHLGAEGSA</sequence>
<protein>
    <recommendedName>
        <fullName evidence="6">Alpha/beta hydrolase fold-3 domain-containing protein</fullName>
    </recommendedName>
</protein>
<dbReference type="Pfam" id="PF07859">
    <property type="entry name" value="Abhydrolase_3"/>
    <property type="match status" value="1"/>
</dbReference>
<dbReference type="STRING" id="743788.S8EM81"/>
<feature type="domain" description="Alpha/beta hydrolase fold-3" evidence="3">
    <location>
        <begin position="45"/>
        <end position="165"/>
    </location>
</feature>
<dbReference type="Pfam" id="PF00326">
    <property type="entry name" value="Peptidase_S9"/>
    <property type="match status" value="1"/>
</dbReference>
<dbReference type="InterPro" id="IPR050300">
    <property type="entry name" value="GDXG_lipolytic_enzyme"/>
</dbReference>
<gene>
    <name evidence="4" type="ORF">FOMPIDRAFT_1139373</name>
</gene>
<dbReference type="AlphaFoldDB" id="S8EM81"/>
<dbReference type="PANTHER" id="PTHR48081">
    <property type="entry name" value="AB HYDROLASE SUPERFAMILY PROTEIN C4A8.06C"/>
    <property type="match status" value="1"/>
</dbReference>
<dbReference type="InterPro" id="IPR013094">
    <property type="entry name" value="AB_hydrolase_3"/>
</dbReference>
<reference evidence="4 5" key="1">
    <citation type="journal article" date="2012" name="Science">
        <title>The Paleozoic origin of enzymatic lignin decomposition reconstructed from 31 fungal genomes.</title>
        <authorList>
            <person name="Floudas D."/>
            <person name="Binder M."/>
            <person name="Riley R."/>
            <person name="Barry K."/>
            <person name="Blanchette R.A."/>
            <person name="Henrissat B."/>
            <person name="Martinez A.T."/>
            <person name="Otillar R."/>
            <person name="Spatafora J.W."/>
            <person name="Yadav J.S."/>
            <person name="Aerts A."/>
            <person name="Benoit I."/>
            <person name="Boyd A."/>
            <person name="Carlson A."/>
            <person name="Copeland A."/>
            <person name="Coutinho P.M."/>
            <person name="de Vries R.P."/>
            <person name="Ferreira P."/>
            <person name="Findley K."/>
            <person name="Foster B."/>
            <person name="Gaskell J."/>
            <person name="Glotzer D."/>
            <person name="Gorecki P."/>
            <person name="Heitman J."/>
            <person name="Hesse C."/>
            <person name="Hori C."/>
            <person name="Igarashi K."/>
            <person name="Jurgens J.A."/>
            <person name="Kallen N."/>
            <person name="Kersten P."/>
            <person name="Kohler A."/>
            <person name="Kuees U."/>
            <person name="Kumar T.K.A."/>
            <person name="Kuo A."/>
            <person name="LaButti K."/>
            <person name="Larrondo L.F."/>
            <person name="Lindquist E."/>
            <person name="Ling A."/>
            <person name="Lombard V."/>
            <person name="Lucas S."/>
            <person name="Lundell T."/>
            <person name="Martin R."/>
            <person name="McLaughlin D.J."/>
            <person name="Morgenstern I."/>
            <person name="Morin E."/>
            <person name="Murat C."/>
            <person name="Nagy L.G."/>
            <person name="Nolan M."/>
            <person name="Ohm R.A."/>
            <person name="Patyshakuliyeva A."/>
            <person name="Rokas A."/>
            <person name="Ruiz-Duenas F.J."/>
            <person name="Sabat G."/>
            <person name="Salamov A."/>
            <person name="Samejima M."/>
            <person name="Schmutz J."/>
            <person name="Slot J.C."/>
            <person name="St John F."/>
            <person name="Stenlid J."/>
            <person name="Sun H."/>
            <person name="Sun S."/>
            <person name="Syed K."/>
            <person name="Tsang A."/>
            <person name="Wiebenga A."/>
            <person name="Young D."/>
            <person name="Pisabarro A."/>
            <person name="Eastwood D.C."/>
            <person name="Martin F."/>
            <person name="Cullen D."/>
            <person name="Grigoriev I.V."/>
            <person name="Hibbett D.S."/>
        </authorList>
    </citation>
    <scope>NUCLEOTIDE SEQUENCE</scope>
    <source>
        <strain evidence="5">FP-58527</strain>
    </source>
</reference>
<evidence type="ECO:0000313" key="4">
    <source>
        <dbReference type="EMBL" id="EPT05263.1"/>
    </source>
</evidence>
<proteinExistence type="predicted"/>
<dbReference type="OrthoDB" id="19653at2759"/>
<dbReference type="HOGENOM" id="CLU_012494_9_2_1"/>
<organism evidence="4 5">
    <name type="scientific">Fomitopsis schrenkii</name>
    <name type="common">Brown rot fungus</name>
    <dbReference type="NCBI Taxonomy" id="2126942"/>
    <lineage>
        <taxon>Eukaryota</taxon>
        <taxon>Fungi</taxon>
        <taxon>Dikarya</taxon>
        <taxon>Basidiomycota</taxon>
        <taxon>Agaricomycotina</taxon>
        <taxon>Agaricomycetes</taxon>
        <taxon>Polyporales</taxon>
        <taxon>Fomitopsis</taxon>
    </lineage>
</organism>
<dbReference type="InterPro" id="IPR029058">
    <property type="entry name" value="AB_hydrolase_fold"/>
</dbReference>
<feature type="domain" description="Peptidase S9 prolyl oligopeptidase catalytic" evidence="2">
    <location>
        <begin position="307"/>
        <end position="358"/>
    </location>
</feature>
<dbReference type="GO" id="GO:0006508">
    <property type="term" value="P:proteolysis"/>
    <property type="evidence" value="ECO:0007669"/>
    <property type="project" value="InterPro"/>
</dbReference>
<dbReference type="eggNOG" id="ENOG502S3DF">
    <property type="taxonomic scope" value="Eukaryota"/>
</dbReference>
<keyword evidence="5" id="KW-1185">Reference proteome</keyword>
<dbReference type="PANTHER" id="PTHR48081:SF3">
    <property type="entry name" value="ALPHA_BETA HYDROLASE FOLD-3 DOMAIN-CONTAINING PROTEIN"/>
    <property type="match status" value="1"/>
</dbReference>
<dbReference type="SUPFAM" id="SSF53474">
    <property type="entry name" value="alpha/beta-Hydrolases"/>
    <property type="match status" value="1"/>
</dbReference>
<dbReference type="Proteomes" id="UP000015241">
    <property type="component" value="Unassembled WGS sequence"/>
</dbReference>
<dbReference type="Gene3D" id="3.40.50.1820">
    <property type="entry name" value="alpha/beta hydrolase"/>
    <property type="match status" value="1"/>
</dbReference>
<evidence type="ECO:0000259" key="3">
    <source>
        <dbReference type="Pfam" id="PF07859"/>
    </source>
</evidence>
<dbReference type="InParanoid" id="S8EM81"/>
<dbReference type="InterPro" id="IPR001375">
    <property type="entry name" value="Peptidase_S9_cat"/>
</dbReference>
<evidence type="ECO:0000256" key="1">
    <source>
        <dbReference type="ARBA" id="ARBA00022801"/>
    </source>
</evidence>
<accession>S8EM81</accession>
<evidence type="ECO:0008006" key="6">
    <source>
        <dbReference type="Google" id="ProtNLM"/>
    </source>
</evidence>
<dbReference type="GO" id="GO:0008236">
    <property type="term" value="F:serine-type peptidase activity"/>
    <property type="evidence" value="ECO:0007669"/>
    <property type="project" value="InterPro"/>
</dbReference>
<evidence type="ECO:0000259" key="2">
    <source>
        <dbReference type="Pfam" id="PF00326"/>
    </source>
</evidence>
<keyword evidence="1" id="KW-0378">Hydrolase</keyword>
<dbReference type="EMBL" id="KE504124">
    <property type="protein sequence ID" value="EPT05263.1"/>
    <property type="molecule type" value="Genomic_DNA"/>
</dbReference>